<proteinExistence type="predicted"/>
<dbReference type="Proteomes" id="UP000799766">
    <property type="component" value="Unassembled WGS sequence"/>
</dbReference>
<name>A0A6A6NM12_9PEZI</name>
<evidence type="ECO:0000256" key="1">
    <source>
        <dbReference type="SAM" id="MobiDB-lite"/>
    </source>
</evidence>
<reference evidence="2" key="1">
    <citation type="journal article" date="2020" name="Stud. Mycol.">
        <title>101 Dothideomycetes genomes: a test case for predicting lifestyles and emergence of pathogens.</title>
        <authorList>
            <person name="Haridas S."/>
            <person name="Albert R."/>
            <person name="Binder M."/>
            <person name="Bloem J."/>
            <person name="Labutti K."/>
            <person name="Salamov A."/>
            <person name="Andreopoulos B."/>
            <person name="Baker S."/>
            <person name="Barry K."/>
            <person name="Bills G."/>
            <person name="Bluhm B."/>
            <person name="Cannon C."/>
            <person name="Castanera R."/>
            <person name="Culley D."/>
            <person name="Daum C."/>
            <person name="Ezra D."/>
            <person name="Gonzalez J."/>
            <person name="Henrissat B."/>
            <person name="Kuo A."/>
            <person name="Liang C."/>
            <person name="Lipzen A."/>
            <person name="Lutzoni F."/>
            <person name="Magnuson J."/>
            <person name="Mondo S."/>
            <person name="Nolan M."/>
            <person name="Ohm R."/>
            <person name="Pangilinan J."/>
            <person name="Park H.-J."/>
            <person name="Ramirez L."/>
            <person name="Alfaro M."/>
            <person name="Sun H."/>
            <person name="Tritt A."/>
            <person name="Yoshinaga Y."/>
            <person name="Zwiers L.-H."/>
            <person name="Turgeon B."/>
            <person name="Goodwin S."/>
            <person name="Spatafora J."/>
            <person name="Crous P."/>
            <person name="Grigoriev I."/>
        </authorList>
    </citation>
    <scope>NUCLEOTIDE SEQUENCE</scope>
    <source>
        <strain evidence="2">ATCC 16933</strain>
    </source>
</reference>
<evidence type="ECO:0000313" key="2">
    <source>
        <dbReference type="EMBL" id="KAF2452765.1"/>
    </source>
</evidence>
<gene>
    <name evidence="2" type="ORF">BDY21DRAFT_153762</name>
</gene>
<dbReference type="AlphaFoldDB" id="A0A6A6NM12"/>
<dbReference type="EMBL" id="MU001704">
    <property type="protein sequence ID" value="KAF2452765.1"/>
    <property type="molecule type" value="Genomic_DNA"/>
</dbReference>
<organism evidence="2 3">
    <name type="scientific">Lineolata rhizophorae</name>
    <dbReference type="NCBI Taxonomy" id="578093"/>
    <lineage>
        <taxon>Eukaryota</taxon>
        <taxon>Fungi</taxon>
        <taxon>Dikarya</taxon>
        <taxon>Ascomycota</taxon>
        <taxon>Pezizomycotina</taxon>
        <taxon>Dothideomycetes</taxon>
        <taxon>Dothideomycetes incertae sedis</taxon>
        <taxon>Lineolatales</taxon>
        <taxon>Lineolataceae</taxon>
        <taxon>Lineolata</taxon>
    </lineage>
</organism>
<feature type="region of interest" description="Disordered" evidence="1">
    <location>
        <begin position="61"/>
        <end position="80"/>
    </location>
</feature>
<accession>A0A6A6NM12</accession>
<feature type="compositionally biased region" description="Basic and acidic residues" evidence="1">
    <location>
        <begin position="124"/>
        <end position="135"/>
    </location>
</feature>
<evidence type="ECO:0000313" key="3">
    <source>
        <dbReference type="Proteomes" id="UP000799766"/>
    </source>
</evidence>
<protein>
    <submittedName>
        <fullName evidence="2">Uncharacterized protein</fullName>
    </submittedName>
</protein>
<keyword evidence="3" id="KW-1185">Reference proteome</keyword>
<feature type="region of interest" description="Disordered" evidence="1">
    <location>
        <begin position="122"/>
        <end position="149"/>
    </location>
</feature>
<sequence length="245" mass="27405">MVGSSTYLDHVGCKFPKRMERLQRVRCDTPRFAGMLKPRGQFQRRGQRERGEQKGTLGWRRWRKKGGCGPRRAGEAKGEGEMARGCERGRDGGCGPGRQRDGKAVVEERRCDAGRAIGLLDGQQNERAREDERTRERRRQTVGAARSGGALARRSNVDLRSGDLFCVRARTQGVCSGPSARRGRSGKCRRAGAGADDGACVRCVRVRRPESERTGLRVAVVVCRGRRRRGGWKGRKNRWRLSLLC</sequence>